<proteinExistence type="predicted"/>
<accession>A0A4Z2FSC4</accession>
<feature type="region of interest" description="Disordered" evidence="1">
    <location>
        <begin position="58"/>
        <end position="100"/>
    </location>
</feature>
<reference evidence="2 3" key="1">
    <citation type="submission" date="2019-03" db="EMBL/GenBank/DDBJ databases">
        <title>First draft genome of Liparis tanakae, snailfish: a comprehensive survey of snailfish specific genes.</title>
        <authorList>
            <person name="Kim W."/>
            <person name="Song I."/>
            <person name="Jeong J.-H."/>
            <person name="Kim D."/>
            <person name="Kim S."/>
            <person name="Ryu S."/>
            <person name="Song J.Y."/>
            <person name="Lee S.K."/>
        </authorList>
    </citation>
    <scope>NUCLEOTIDE SEQUENCE [LARGE SCALE GENOMIC DNA]</scope>
    <source>
        <tissue evidence="2">Muscle</tissue>
    </source>
</reference>
<sequence>MLRATDSRYGFDDLPVLPCHTQGSHSHFGLLATALRDHIAGPSFDNCCWINTPAHKRHTQHAAREATSRVKSPSPGPHVCQVSSGPSLSKLVRHVKPEEP</sequence>
<dbReference type="AlphaFoldDB" id="A0A4Z2FSC4"/>
<comment type="caution">
    <text evidence="2">The sequence shown here is derived from an EMBL/GenBank/DDBJ whole genome shotgun (WGS) entry which is preliminary data.</text>
</comment>
<keyword evidence="3" id="KW-1185">Reference proteome</keyword>
<organism evidence="2 3">
    <name type="scientific">Liparis tanakae</name>
    <name type="common">Tanaka's snailfish</name>
    <dbReference type="NCBI Taxonomy" id="230148"/>
    <lineage>
        <taxon>Eukaryota</taxon>
        <taxon>Metazoa</taxon>
        <taxon>Chordata</taxon>
        <taxon>Craniata</taxon>
        <taxon>Vertebrata</taxon>
        <taxon>Euteleostomi</taxon>
        <taxon>Actinopterygii</taxon>
        <taxon>Neopterygii</taxon>
        <taxon>Teleostei</taxon>
        <taxon>Neoteleostei</taxon>
        <taxon>Acanthomorphata</taxon>
        <taxon>Eupercaria</taxon>
        <taxon>Perciformes</taxon>
        <taxon>Cottioidei</taxon>
        <taxon>Cottales</taxon>
        <taxon>Liparidae</taxon>
        <taxon>Liparis</taxon>
    </lineage>
</organism>
<evidence type="ECO:0000256" key="1">
    <source>
        <dbReference type="SAM" id="MobiDB-lite"/>
    </source>
</evidence>
<dbReference type="Proteomes" id="UP000314294">
    <property type="component" value="Unassembled WGS sequence"/>
</dbReference>
<dbReference type="EMBL" id="SRLO01000956">
    <property type="protein sequence ID" value="TNN43614.1"/>
    <property type="molecule type" value="Genomic_DNA"/>
</dbReference>
<gene>
    <name evidence="2" type="ORF">EYF80_046197</name>
</gene>
<evidence type="ECO:0000313" key="3">
    <source>
        <dbReference type="Proteomes" id="UP000314294"/>
    </source>
</evidence>
<protein>
    <submittedName>
        <fullName evidence="2">Uncharacterized protein</fullName>
    </submittedName>
</protein>
<evidence type="ECO:0000313" key="2">
    <source>
        <dbReference type="EMBL" id="TNN43614.1"/>
    </source>
</evidence>
<name>A0A4Z2FSC4_9TELE</name>